<feature type="transmembrane region" description="Helical" evidence="1">
    <location>
        <begin position="51"/>
        <end position="72"/>
    </location>
</feature>
<keyword evidence="3" id="KW-1185">Reference proteome</keyword>
<evidence type="ECO:0000256" key="1">
    <source>
        <dbReference type="SAM" id="Phobius"/>
    </source>
</evidence>
<organism evidence="2 3">
    <name type="scientific">Plantactinospora sonchi</name>
    <dbReference type="NCBI Taxonomy" id="1544735"/>
    <lineage>
        <taxon>Bacteria</taxon>
        <taxon>Bacillati</taxon>
        <taxon>Actinomycetota</taxon>
        <taxon>Actinomycetes</taxon>
        <taxon>Micromonosporales</taxon>
        <taxon>Micromonosporaceae</taxon>
        <taxon>Plantactinospora</taxon>
    </lineage>
</organism>
<sequence>MSDDRDLILLRETLPARAAPESEALPRTWRLIAERQRAPRTRTRVRLSGRLVPVVAFASVVAVAAAMVWVAAGPSERAPLAYEFAAPPELPPAEAFGELAEAARTATPIRLEPGELLYVRADGAMANLSGRPVIQFYRHEQWLDPAGLLPLRIRRFDGESAQPSIDNRTPDTVADREALATGGPSLGTPTAEWIAGWPTDPDAVLALLREGSRSNRGNWSENYGIWDGVAYFLERADPLIPPEVRTALYTALSRLDRLTAYEITADGRRLYAIRRTERDDIRELLFDATTGRFAGTGSGAPGGRYVTDRQQNVTDIPLQPDVSFRCLVSWATVPDVEHPG</sequence>
<gene>
    <name evidence="2" type="ORF">V1633_06545</name>
</gene>
<keyword evidence="1" id="KW-0812">Transmembrane</keyword>
<evidence type="ECO:0008006" key="4">
    <source>
        <dbReference type="Google" id="ProtNLM"/>
    </source>
</evidence>
<dbReference type="Proteomes" id="UP001332243">
    <property type="component" value="Unassembled WGS sequence"/>
</dbReference>
<keyword evidence="1" id="KW-0472">Membrane</keyword>
<comment type="caution">
    <text evidence="2">The sequence shown here is derived from an EMBL/GenBank/DDBJ whole genome shotgun (WGS) entry which is preliminary data.</text>
</comment>
<evidence type="ECO:0000313" key="2">
    <source>
        <dbReference type="EMBL" id="MEE6258152.1"/>
    </source>
</evidence>
<dbReference type="RefSeq" id="WP_331213281.1">
    <property type="nucleotide sequence ID" value="NZ_JAZGQK010000006.1"/>
</dbReference>
<protein>
    <recommendedName>
        <fullName evidence="4">CU044_5270 family protein</fullName>
    </recommendedName>
</protein>
<keyword evidence="1" id="KW-1133">Transmembrane helix</keyword>
<reference evidence="2 3" key="1">
    <citation type="submission" date="2024-01" db="EMBL/GenBank/DDBJ databases">
        <title>Genome insights into Plantactinospora sonchi sp. nov.</title>
        <authorList>
            <person name="Wang L."/>
        </authorList>
    </citation>
    <scope>NUCLEOTIDE SEQUENCE [LARGE SCALE GENOMIC DNA]</scope>
    <source>
        <strain evidence="2 3">NEAU-QY2</strain>
    </source>
</reference>
<name>A0ABU7RNT7_9ACTN</name>
<dbReference type="EMBL" id="JAZGQK010000006">
    <property type="protein sequence ID" value="MEE6258152.1"/>
    <property type="molecule type" value="Genomic_DNA"/>
</dbReference>
<proteinExistence type="predicted"/>
<evidence type="ECO:0000313" key="3">
    <source>
        <dbReference type="Proteomes" id="UP001332243"/>
    </source>
</evidence>
<accession>A0ABU7RNT7</accession>